<feature type="transmembrane region" description="Helical" evidence="1">
    <location>
        <begin position="191"/>
        <end position="209"/>
    </location>
</feature>
<dbReference type="GO" id="GO:0004175">
    <property type="term" value="F:endopeptidase activity"/>
    <property type="evidence" value="ECO:0007669"/>
    <property type="project" value="UniProtKB-ARBA"/>
</dbReference>
<feature type="transmembrane region" description="Helical" evidence="1">
    <location>
        <begin position="159"/>
        <end position="179"/>
    </location>
</feature>
<evidence type="ECO:0000313" key="3">
    <source>
        <dbReference type="EMBL" id="TWX54694.1"/>
    </source>
</evidence>
<dbReference type="Pfam" id="PF02517">
    <property type="entry name" value="Rce1-like"/>
    <property type="match status" value="1"/>
</dbReference>
<reference evidence="4 6" key="1">
    <citation type="submission" date="2019-07" db="EMBL/GenBank/DDBJ databases">
        <title>Genomes of sea-ice associated Colwellia species.</title>
        <authorList>
            <person name="Bowman J.P."/>
        </authorList>
    </citation>
    <scope>NUCLEOTIDE SEQUENCE [LARGE SCALE GENOMIC DNA]</scope>
    <source>
        <strain evidence="3 5">ACAM 607</strain>
        <strain evidence="4 6">IC036</strain>
    </source>
</reference>
<evidence type="ECO:0000313" key="5">
    <source>
        <dbReference type="Proteomes" id="UP000321525"/>
    </source>
</evidence>
<feature type="transmembrane region" description="Helical" evidence="1">
    <location>
        <begin position="215"/>
        <end position="231"/>
    </location>
</feature>
<keyword evidence="4" id="KW-0482">Metalloprotease</keyword>
<dbReference type="GO" id="GO:0006508">
    <property type="term" value="P:proteolysis"/>
    <property type="evidence" value="ECO:0007669"/>
    <property type="project" value="UniProtKB-KW"/>
</dbReference>
<dbReference type="InterPro" id="IPR052710">
    <property type="entry name" value="CAAX_protease"/>
</dbReference>
<dbReference type="GO" id="GO:0080120">
    <property type="term" value="P:CAAX-box protein maturation"/>
    <property type="evidence" value="ECO:0007669"/>
    <property type="project" value="UniProtKB-ARBA"/>
</dbReference>
<dbReference type="AlphaFoldDB" id="A0A5C6Q436"/>
<feature type="transmembrane region" description="Helical" evidence="1">
    <location>
        <begin position="238"/>
        <end position="260"/>
    </location>
</feature>
<evidence type="ECO:0000313" key="4">
    <source>
        <dbReference type="EMBL" id="TWX63407.1"/>
    </source>
</evidence>
<comment type="caution">
    <text evidence="4">The sequence shown here is derived from an EMBL/GenBank/DDBJ whole genome shotgun (WGS) entry which is preliminary data.</text>
</comment>
<dbReference type="PANTHER" id="PTHR36435">
    <property type="entry name" value="SLR1288 PROTEIN"/>
    <property type="match status" value="1"/>
</dbReference>
<sequence length="261" mass="28931">MVTDTHKITLALHETNSPWSAKATLGLTLLFLILYFIISIVVLAIGSKIEANVFGISLEYAQPFGVKISQRLALDGDFNALNYLVTALCLTPLIFYCAQRRKLSTAAAYLGFDKRPSKASFINFNLALLGYFIFAYFTSNALGIKTPQSMINIYNSTDYLLLLFIAVVIAAPLFEELIFRGFIFKGLASSPLGVIVTIIITSVLFTLIHAGQYDISILAVLFPLAVILGVSRYRSGGLYLPIYLHFINNLYSSVTMYLFMN</sequence>
<organism evidence="4 6">
    <name type="scientific">Colwellia hornerae</name>
    <dbReference type="NCBI Taxonomy" id="89402"/>
    <lineage>
        <taxon>Bacteria</taxon>
        <taxon>Pseudomonadati</taxon>
        <taxon>Pseudomonadota</taxon>
        <taxon>Gammaproteobacteria</taxon>
        <taxon>Alteromonadales</taxon>
        <taxon>Colwelliaceae</taxon>
        <taxon>Colwellia</taxon>
    </lineage>
</organism>
<feature type="domain" description="CAAX prenyl protease 2/Lysostaphin resistance protein A-like" evidence="2">
    <location>
        <begin position="160"/>
        <end position="250"/>
    </location>
</feature>
<feature type="transmembrane region" description="Helical" evidence="1">
    <location>
        <begin position="25"/>
        <end position="45"/>
    </location>
</feature>
<keyword evidence="5" id="KW-1185">Reference proteome</keyword>
<protein>
    <submittedName>
        <fullName evidence="4">CPBP family intramembrane metalloprotease</fullName>
    </submittedName>
</protein>
<dbReference type="InterPro" id="IPR003675">
    <property type="entry name" value="Rce1/LyrA-like_dom"/>
</dbReference>
<dbReference type="OrthoDB" id="9799666at2"/>
<feature type="transmembrane region" description="Helical" evidence="1">
    <location>
        <begin position="119"/>
        <end position="139"/>
    </location>
</feature>
<gene>
    <name evidence="3" type="ORF">ESZ26_17490</name>
    <name evidence="4" type="ORF">ESZ27_16785</name>
</gene>
<evidence type="ECO:0000259" key="2">
    <source>
        <dbReference type="Pfam" id="PF02517"/>
    </source>
</evidence>
<evidence type="ECO:0000313" key="6">
    <source>
        <dbReference type="Proteomes" id="UP000321917"/>
    </source>
</evidence>
<name>A0A5C6Q436_9GAMM</name>
<dbReference type="PANTHER" id="PTHR36435:SF1">
    <property type="entry name" value="CAAX AMINO TERMINAL PROTEASE FAMILY PROTEIN"/>
    <property type="match status" value="1"/>
</dbReference>
<dbReference type="EMBL" id="VOLR01000034">
    <property type="protein sequence ID" value="TWX54694.1"/>
    <property type="molecule type" value="Genomic_DNA"/>
</dbReference>
<dbReference type="GO" id="GO:0008237">
    <property type="term" value="F:metallopeptidase activity"/>
    <property type="evidence" value="ECO:0007669"/>
    <property type="project" value="UniProtKB-KW"/>
</dbReference>
<keyword evidence="4" id="KW-0645">Protease</keyword>
<accession>A0A5C6Q436</accession>
<keyword evidence="1" id="KW-0812">Transmembrane</keyword>
<keyword evidence="4" id="KW-0378">Hydrolase</keyword>
<dbReference type="EMBL" id="VOLQ01000044">
    <property type="protein sequence ID" value="TWX63407.1"/>
    <property type="molecule type" value="Genomic_DNA"/>
</dbReference>
<dbReference type="Proteomes" id="UP000321917">
    <property type="component" value="Unassembled WGS sequence"/>
</dbReference>
<dbReference type="RefSeq" id="WP_146800870.1">
    <property type="nucleotide sequence ID" value="NZ_VOLP01000033.1"/>
</dbReference>
<proteinExistence type="predicted"/>
<dbReference type="Proteomes" id="UP000321525">
    <property type="component" value="Unassembled WGS sequence"/>
</dbReference>
<feature type="transmembrane region" description="Helical" evidence="1">
    <location>
        <begin position="80"/>
        <end position="98"/>
    </location>
</feature>
<keyword evidence="1" id="KW-1133">Transmembrane helix</keyword>
<keyword evidence="1" id="KW-0472">Membrane</keyword>
<evidence type="ECO:0000256" key="1">
    <source>
        <dbReference type="SAM" id="Phobius"/>
    </source>
</evidence>